<sequence>MYVIHAHARYCGGVFVLGAASPNINAGRLGALPTGLAAGPTQPPTTKIRRNYRMSFPFTHQQQHQLQQFQYLQQQRNTSLYSPYLTRTVSNSSTDSIASASSAIKPPYTPSIGSYVGSLFSTRNSTSTHPVMLSMEDYLTALFGPEPWSMRPDLVDIDSEFVDMDMDSYHYQKASSLSSDAPFLDAAINVDRKLAEKREMAAMEAASGQDSPNNVCGKMVSLNKVSSKGAHFRLSWTGLGATAKFGTPSAGTSIKAVLKVASSTRAKSDRSTDKDKRSNNRLEGLETARRLCREYDGRPGREVSVLAGYFAEAVVRHREMFGFQS</sequence>
<protein>
    <submittedName>
        <fullName evidence="1">Uncharacterized protein</fullName>
    </submittedName>
</protein>
<dbReference type="eggNOG" id="ENOG502RYMG">
    <property type="taxonomic scope" value="Eukaryota"/>
</dbReference>
<dbReference type="STRING" id="1262450.S3BXX1"/>
<dbReference type="OrthoDB" id="202545at2759"/>
<name>S3BXX1_OPHP1</name>
<keyword evidence="2" id="KW-1185">Reference proteome</keyword>
<evidence type="ECO:0000313" key="1">
    <source>
        <dbReference type="EMBL" id="EPE04291.1"/>
    </source>
</evidence>
<dbReference type="VEuPathDB" id="FungiDB:F503_01295"/>
<dbReference type="Proteomes" id="UP000016923">
    <property type="component" value="Unassembled WGS sequence"/>
</dbReference>
<dbReference type="AlphaFoldDB" id="S3BXX1"/>
<dbReference type="EMBL" id="KE148161">
    <property type="protein sequence ID" value="EPE04291.1"/>
    <property type="molecule type" value="Genomic_DNA"/>
</dbReference>
<evidence type="ECO:0000313" key="2">
    <source>
        <dbReference type="Proteomes" id="UP000016923"/>
    </source>
</evidence>
<proteinExistence type="predicted"/>
<dbReference type="HOGENOM" id="CLU_855552_0_0_1"/>
<gene>
    <name evidence="1" type="ORF">F503_01295</name>
</gene>
<reference evidence="1 2" key="1">
    <citation type="journal article" date="2013" name="BMC Genomics">
        <title>The genome and transcriptome of the pine saprophyte Ophiostoma piceae, and a comparison with the bark beetle-associated pine pathogen Grosmannia clavigera.</title>
        <authorList>
            <person name="Haridas S."/>
            <person name="Wang Y."/>
            <person name="Lim L."/>
            <person name="Massoumi Alamouti S."/>
            <person name="Jackman S."/>
            <person name="Docking R."/>
            <person name="Robertson G."/>
            <person name="Birol I."/>
            <person name="Bohlmann J."/>
            <person name="Breuil C."/>
        </authorList>
    </citation>
    <scope>NUCLEOTIDE SEQUENCE [LARGE SCALE GENOMIC DNA]</scope>
    <source>
        <strain evidence="1 2">UAMH 11346</strain>
    </source>
</reference>
<organism evidence="1 2">
    <name type="scientific">Ophiostoma piceae (strain UAMH 11346)</name>
    <name type="common">Sap stain fungus</name>
    <dbReference type="NCBI Taxonomy" id="1262450"/>
    <lineage>
        <taxon>Eukaryota</taxon>
        <taxon>Fungi</taxon>
        <taxon>Dikarya</taxon>
        <taxon>Ascomycota</taxon>
        <taxon>Pezizomycotina</taxon>
        <taxon>Sordariomycetes</taxon>
        <taxon>Sordariomycetidae</taxon>
        <taxon>Ophiostomatales</taxon>
        <taxon>Ophiostomataceae</taxon>
        <taxon>Ophiostoma</taxon>
    </lineage>
</organism>
<accession>S3BXX1</accession>